<feature type="domain" description="CP-type G" evidence="6">
    <location>
        <begin position="5"/>
        <end position="161"/>
    </location>
</feature>
<dbReference type="CDD" id="cd01856">
    <property type="entry name" value="YlqF"/>
    <property type="match status" value="1"/>
</dbReference>
<evidence type="ECO:0000256" key="3">
    <source>
        <dbReference type="ARBA" id="ARBA00023134"/>
    </source>
</evidence>
<dbReference type="PANTHER" id="PTHR45782:SF4">
    <property type="entry name" value="MITOCHONDRIAL RIBOSOME-ASSOCIATED GTPASE 1"/>
    <property type="match status" value="1"/>
</dbReference>
<keyword evidence="8" id="KW-1185">Reference proteome</keyword>
<reference evidence="8" key="1">
    <citation type="submission" date="2016-10" db="EMBL/GenBank/DDBJ databases">
        <authorList>
            <person name="Varghese N."/>
            <person name="Submissions S."/>
        </authorList>
    </citation>
    <scope>NUCLEOTIDE SEQUENCE [LARGE SCALE GENOMIC DNA]</scope>
    <source>
        <strain evidence="8">VPI 5359</strain>
    </source>
</reference>
<dbReference type="NCBIfam" id="TIGR03596">
    <property type="entry name" value="GTPase_YlqF"/>
    <property type="match status" value="1"/>
</dbReference>
<keyword evidence="2 4" id="KW-0547">Nucleotide-binding</keyword>
<dbReference type="InterPro" id="IPR016478">
    <property type="entry name" value="GTPase_MTG1"/>
</dbReference>
<name>A0A1H3HTH4_EUBBA</name>
<evidence type="ECO:0000256" key="1">
    <source>
        <dbReference type="ARBA" id="ARBA00014898"/>
    </source>
</evidence>
<proteinExistence type="inferred from homology"/>
<evidence type="ECO:0000313" key="8">
    <source>
        <dbReference type="Proteomes" id="UP000199652"/>
    </source>
</evidence>
<dbReference type="InterPro" id="IPR019991">
    <property type="entry name" value="GTP-bd_ribosome_bgen"/>
</dbReference>
<dbReference type="Gene3D" id="1.10.1580.10">
    <property type="match status" value="1"/>
</dbReference>
<evidence type="ECO:0000256" key="2">
    <source>
        <dbReference type="ARBA" id="ARBA00022741"/>
    </source>
</evidence>
<dbReference type="SUPFAM" id="SSF52540">
    <property type="entry name" value="P-loop containing nucleoside triphosphate hydrolases"/>
    <property type="match status" value="1"/>
</dbReference>
<comment type="subcellular location">
    <subcellularLocation>
        <location evidence="4">Cytoplasm</location>
    </subcellularLocation>
</comment>
<organism evidence="7 8">
    <name type="scientific">Eubacterium barkeri</name>
    <name type="common">Clostridium barkeri</name>
    <dbReference type="NCBI Taxonomy" id="1528"/>
    <lineage>
        <taxon>Bacteria</taxon>
        <taxon>Bacillati</taxon>
        <taxon>Bacillota</taxon>
        <taxon>Clostridia</taxon>
        <taxon>Eubacteriales</taxon>
        <taxon>Eubacteriaceae</taxon>
        <taxon>Eubacterium</taxon>
    </lineage>
</organism>
<gene>
    <name evidence="7" type="ORF">SAMN04488579_1193</name>
</gene>
<feature type="binding site" evidence="5">
    <location>
        <begin position="113"/>
        <end position="118"/>
    </location>
    <ligand>
        <name>GTP</name>
        <dbReference type="ChEBI" id="CHEBI:37565"/>
    </ligand>
</feature>
<comment type="function">
    <text evidence="4">Required for a late step of 50S ribosomal subunit assembly. Has GTPase activity.</text>
</comment>
<dbReference type="EMBL" id="FNOU01000019">
    <property type="protein sequence ID" value="SDY18009.1"/>
    <property type="molecule type" value="Genomic_DNA"/>
</dbReference>
<keyword evidence="4" id="KW-0963">Cytoplasm</keyword>
<feature type="binding site" evidence="5">
    <location>
        <begin position="49"/>
        <end position="52"/>
    </location>
    <ligand>
        <name>GTP</name>
        <dbReference type="ChEBI" id="CHEBI:37565"/>
    </ligand>
</feature>
<dbReference type="GO" id="GO:0005525">
    <property type="term" value="F:GTP binding"/>
    <property type="evidence" value="ECO:0007669"/>
    <property type="project" value="UniProtKB-KW"/>
</dbReference>
<comment type="similarity">
    <text evidence="4">Belongs to the TRAFAC class YlqF/YawG GTPase family. MTG1 subfamily.</text>
</comment>
<evidence type="ECO:0000256" key="4">
    <source>
        <dbReference type="PIRNR" id="PIRNR006230"/>
    </source>
</evidence>
<dbReference type="InterPro" id="IPR027417">
    <property type="entry name" value="P-loop_NTPase"/>
</dbReference>
<dbReference type="Gene3D" id="3.40.50.300">
    <property type="entry name" value="P-loop containing nucleotide triphosphate hydrolases"/>
    <property type="match status" value="1"/>
</dbReference>
<dbReference type="AlphaFoldDB" id="A0A1H3HTH4"/>
<dbReference type="STRING" id="1528.SAMN04488579_1193"/>
<dbReference type="Proteomes" id="UP000199652">
    <property type="component" value="Unassembled WGS sequence"/>
</dbReference>
<sequence length="266" mass="29913">MAKAGRQIREKLKLIDTVIEVIDARVPVASRNPDIAQYTAFKRHIILLNKADLADPVQSERWKAYFEQEEGVDAVLLFNAFDLKDKKKLVETIWKYNPKEKNQLKCLLCGIPNVGKSTVINALIGKKKTQIGNKPGVTKGQQWLTTPDGLMLLDTPGILWPKFEDETIGVHLAWIGSIKDTIFEKENIAGDLMKFLVARYPALVEAQYNITTHGRTVPEVFDAMAISRGLLLRGGDLDYYRACEMLLGDFKNGRIGRITIDECPKA</sequence>
<evidence type="ECO:0000256" key="5">
    <source>
        <dbReference type="PIRSR" id="PIRSR006230-1"/>
    </source>
</evidence>
<dbReference type="InterPro" id="IPR030378">
    <property type="entry name" value="G_CP_dom"/>
</dbReference>
<accession>A0A1H3HTH4</accession>
<evidence type="ECO:0000313" key="7">
    <source>
        <dbReference type="EMBL" id="SDY18009.1"/>
    </source>
</evidence>
<keyword evidence="3 4" id="KW-0342">GTP-binding</keyword>
<feature type="binding site" evidence="5">
    <location>
        <position position="157"/>
    </location>
    <ligand>
        <name>GTP</name>
        <dbReference type="ChEBI" id="CHEBI:37565"/>
    </ligand>
</feature>
<evidence type="ECO:0000259" key="6">
    <source>
        <dbReference type="PROSITE" id="PS51721"/>
    </source>
</evidence>
<dbReference type="PROSITE" id="PS51721">
    <property type="entry name" value="G_CP"/>
    <property type="match status" value="1"/>
</dbReference>
<dbReference type="Pfam" id="PF01926">
    <property type="entry name" value="MMR_HSR1"/>
    <property type="match status" value="1"/>
</dbReference>
<dbReference type="InterPro" id="IPR006073">
    <property type="entry name" value="GTP-bd"/>
</dbReference>
<dbReference type="GO" id="GO:0003924">
    <property type="term" value="F:GTPase activity"/>
    <property type="evidence" value="ECO:0007669"/>
    <property type="project" value="TreeGrafter"/>
</dbReference>
<protein>
    <recommendedName>
        <fullName evidence="1 4">Ribosome biogenesis GTPase A</fullName>
    </recommendedName>
</protein>
<dbReference type="PANTHER" id="PTHR45782">
    <property type="entry name" value="MITOCHONDRIAL RIBOSOME-ASSOCIATED GTPASE 1"/>
    <property type="match status" value="1"/>
</dbReference>
<dbReference type="GO" id="GO:0005737">
    <property type="term" value="C:cytoplasm"/>
    <property type="evidence" value="ECO:0007669"/>
    <property type="project" value="UniProtKB-SubCell"/>
</dbReference>
<dbReference type="InterPro" id="IPR023179">
    <property type="entry name" value="GTP-bd_ortho_bundle_sf"/>
</dbReference>
<dbReference type="PIRSF" id="PIRSF006230">
    <property type="entry name" value="MG442"/>
    <property type="match status" value="1"/>
</dbReference>
<dbReference type="GO" id="GO:0006412">
    <property type="term" value="P:translation"/>
    <property type="evidence" value="ECO:0007669"/>
    <property type="project" value="TreeGrafter"/>
</dbReference>